<evidence type="ECO:0000313" key="2">
    <source>
        <dbReference type="Proteomes" id="UP000288216"/>
    </source>
</evidence>
<accession>A0A401QDG7</accession>
<proteinExistence type="predicted"/>
<gene>
    <name evidence="1" type="ORF">scyTo_0023772</name>
</gene>
<name>A0A401QDG7_SCYTO</name>
<sequence length="89" mass="8996">VGGDWNAPSLVPMELGGFTAIVAASVPMEERVVHRTVPAHVPQVGVVNIATSHVQTEGLARAVANVVTAATQTVVTQSLDSATATPAGL</sequence>
<comment type="caution">
    <text evidence="1">The sequence shown here is derived from an EMBL/GenBank/DDBJ whole genome shotgun (WGS) entry which is preliminary data.</text>
</comment>
<dbReference type="Proteomes" id="UP000288216">
    <property type="component" value="Unassembled WGS sequence"/>
</dbReference>
<keyword evidence="2" id="KW-1185">Reference proteome</keyword>
<dbReference type="EMBL" id="BFAA01033556">
    <property type="protein sequence ID" value="GCB83404.1"/>
    <property type="molecule type" value="Genomic_DNA"/>
</dbReference>
<reference evidence="1 2" key="1">
    <citation type="journal article" date="2018" name="Nat. Ecol. Evol.">
        <title>Shark genomes provide insights into elasmobranch evolution and the origin of vertebrates.</title>
        <authorList>
            <person name="Hara Y"/>
            <person name="Yamaguchi K"/>
            <person name="Onimaru K"/>
            <person name="Kadota M"/>
            <person name="Koyanagi M"/>
            <person name="Keeley SD"/>
            <person name="Tatsumi K"/>
            <person name="Tanaka K"/>
            <person name="Motone F"/>
            <person name="Kageyama Y"/>
            <person name="Nozu R"/>
            <person name="Adachi N"/>
            <person name="Nishimura O"/>
            <person name="Nakagawa R"/>
            <person name="Tanegashima C"/>
            <person name="Kiyatake I"/>
            <person name="Matsumoto R"/>
            <person name="Murakumo K"/>
            <person name="Nishida K"/>
            <person name="Terakita A"/>
            <person name="Kuratani S"/>
            <person name="Sato K"/>
            <person name="Hyodo S Kuraku.S."/>
        </authorList>
    </citation>
    <scope>NUCLEOTIDE SEQUENCE [LARGE SCALE GENOMIC DNA]</scope>
</reference>
<protein>
    <submittedName>
        <fullName evidence="1">Uncharacterized protein</fullName>
    </submittedName>
</protein>
<feature type="non-terminal residue" evidence="1">
    <location>
        <position position="89"/>
    </location>
</feature>
<organism evidence="1 2">
    <name type="scientific">Scyliorhinus torazame</name>
    <name type="common">Cloudy catshark</name>
    <name type="synonym">Catulus torazame</name>
    <dbReference type="NCBI Taxonomy" id="75743"/>
    <lineage>
        <taxon>Eukaryota</taxon>
        <taxon>Metazoa</taxon>
        <taxon>Chordata</taxon>
        <taxon>Craniata</taxon>
        <taxon>Vertebrata</taxon>
        <taxon>Chondrichthyes</taxon>
        <taxon>Elasmobranchii</taxon>
        <taxon>Galeomorphii</taxon>
        <taxon>Galeoidea</taxon>
        <taxon>Carcharhiniformes</taxon>
        <taxon>Scyliorhinidae</taxon>
        <taxon>Scyliorhinus</taxon>
    </lineage>
</organism>
<dbReference type="AlphaFoldDB" id="A0A401QDG7"/>
<evidence type="ECO:0000313" key="1">
    <source>
        <dbReference type="EMBL" id="GCB83404.1"/>
    </source>
</evidence>
<feature type="non-terminal residue" evidence="1">
    <location>
        <position position="1"/>
    </location>
</feature>